<dbReference type="AlphaFoldDB" id="A0A7S4HFK3"/>
<evidence type="ECO:0000256" key="1">
    <source>
        <dbReference type="SAM" id="MobiDB-lite"/>
    </source>
</evidence>
<dbReference type="EMBL" id="HBKO01006276">
    <property type="protein sequence ID" value="CAE2197672.1"/>
    <property type="molecule type" value="Transcribed_RNA"/>
</dbReference>
<protein>
    <submittedName>
        <fullName evidence="2">Uncharacterized protein</fullName>
    </submittedName>
</protein>
<evidence type="ECO:0000313" key="2">
    <source>
        <dbReference type="EMBL" id="CAE2197672.1"/>
    </source>
</evidence>
<gene>
    <name evidence="2" type="ORF">CPOL0286_LOCUS3026</name>
</gene>
<feature type="region of interest" description="Disordered" evidence="1">
    <location>
        <begin position="1"/>
        <end position="27"/>
    </location>
</feature>
<accession>A0A7S4HFK3</accession>
<sequence>MPPSARGSPKPSARGSPKASMRSGDGVARADGVSFRLPLTVDGRPAGVLSGKLRADIQLEHNLEKTYLYGLFQLTGAQRGVTRRDSTSTAGGILPHVTSKAHTEGRGHSSVMGRTITEHGNRLKHKLVHSSEGYPSLARGALRVVENNARSLLGFKNRNDDYPRDRGNKEIRV</sequence>
<name>A0A7S4HFK3_9EUKA</name>
<reference evidence="2" key="1">
    <citation type="submission" date="2021-01" db="EMBL/GenBank/DDBJ databases">
        <authorList>
            <person name="Corre E."/>
            <person name="Pelletier E."/>
            <person name="Niang G."/>
            <person name="Scheremetjew M."/>
            <person name="Finn R."/>
            <person name="Kale V."/>
            <person name="Holt S."/>
            <person name="Cochrane G."/>
            <person name="Meng A."/>
            <person name="Brown T."/>
            <person name="Cohen L."/>
        </authorList>
    </citation>
    <scope>NUCLEOTIDE SEQUENCE</scope>
    <source>
        <strain evidence="2">UIO037</strain>
    </source>
</reference>
<organism evidence="2">
    <name type="scientific">Prymnesium polylepis</name>
    <dbReference type="NCBI Taxonomy" id="72548"/>
    <lineage>
        <taxon>Eukaryota</taxon>
        <taxon>Haptista</taxon>
        <taxon>Haptophyta</taxon>
        <taxon>Prymnesiophyceae</taxon>
        <taxon>Prymnesiales</taxon>
        <taxon>Prymnesiaceae</taxon>
        <taxon>Prymnesium</taxon>
    </lineage>
</organism>
<proteinExistence type="predicted"/>